<dbReference type="SMART" id="SM00563">
    <property type="entry name" value="PlsC"/>
    <property type="match status" value="1"/>
</dbReference>
<gene>
    <name evidence="4" type="ORF">PL8927_30010</name>
</gene>
<dbReference type="CDD" id="cd07989">
    <property type="entry name" value="LPLAT_AGPAT-like"/>
    <property type="match status" value="1"/>
</dbReference>
<dbReference type="GO" id="GO:0006654">
    <property type="term" value="P:phosphatidic acid biosynthetic process"/>
    <property type="evidence" value="ECO:0007669"/>
    <property type="project" value="TreeGrafter"/>
</dbReference>
<dbReference type="Proteomes" id="UP000184550">
    <property type="component" value="Unassembled WGS sequence"/>
</dbReference>
<keyword evidence="1" id="KW-0808">Transferase</keyword>
<dbReference type="SUPFAM" id="SSF69593">
    <property type="entry name" value="Glycerol-3-phosphate (1)-acyltransferase"/>
    <property type="match status" value="1"/>
</dbReference>
<dbReference type="InterPro" id="IPR002123">
    <property type="entry name" value="Plipid/glycerol_acylTrfase"/>
</dbReference>
<dbReference type="Pfam" id="PF01553">
    <property type="entry name" value="Acyltransferase"/>
    <property type="match status" value="1"/>
</dbReference>
<evidence type="ECO:0000256" key="2">
    <source>
        <dbReference type="ARBA" id="ARBA00023315"/>
    </source>
</evidence>
<dbReference type="OrthoDB" id="9803035at2"/>
<protein>
    <recommendedName>
        <fullName evidence="3">Phospholipid/glycerol acyltransferase domain-containing protein</fullName>
    </recommendedName>
</protein>
<name>A0A7Z9BKZ6_9CYAN</name>
<dbReference type="EMBL" id="CZCU02000102">
    <property type="protein sequence ID" value="VXD14749.1"/>
    <property type="molecule type" value="Genomic_DNA"/>
</dbReference>
<evidence type="ECO:0000259" key="3">
    <source>
        <dbReference type="SMART" id="SM00563"/>
    </source>
</evidence>
<evidence type="ECO:0000313" key="4">
    <source>
        <dbReference type="EMBL" id="VXD14749.1"/>
    </source>
</evidence>
<accession>A0A7Z9BKZ6</accession>
<sequence length="241" mass="26900">MLILDSNQSSTVMPIPAKETQVNSHVSPWLASLVYPLGRYLILPFYFKTLEVIGQENLPQQGPVILAPTHRSRWDALIVPFATGRHVTGRDLRFMVTVDEMQGIQEWFIRRLGGFAVDQKHPTIATLRHGVELLHQGEMLVIFPEGNIFQDHQVHPLKIGLARLALQAETSYANLGLGIKIVPISIHYDPIIPQRGADVKVRIGSALSVPDYCQGSVKKNAQPLIQDLELALKKIDQSEPL</sequence>
<dbReference type="RefSeq" id="WP_083616323.1">
    <property type="nucleotide sequence ID" value="NZ_LR734822.1"/>
</dbReference>
<proteinExistence type="predicted"/>
<organism evidence="4 5">
    <name type="scientific">Planktothrix serta PCC 8927</name>
    <dbReference type="NCBI Taxonomy" id="671068"/>
    <lineage>
        <taxon>Bacteria</taxon>
        <taxon>Bacillati</taxon>
        <taxon>Cyanobacteriota</taxon>
        <taxon>Cyanophyceae</taxon>
        <taxon>Oscillatoriophycideae</taxon>
        <taxon>Oscillatoriales</taxon>
        <taxon>Microcoleaceae</taxon>
        <taxon>Planktothrix</taxon>
    </lineage>
</organism>
<evidence type="ECO:0000256" key="1">
    <source>
        <dbReference type="ARBA" id="ARBA00022679"/>
    </source>
</evidence>
<dbReference type="PANTHER" id="PTHR10434">
    <property type="entry name" value="1-ACYL-SN-GLYCEROL-3-PHOSPHATE ACYLTRANSFERASE"/>
    <property type="match status" value="1"/>
</dbReference>
<comment type="caution">
    <text evidence="4">The sequence shown here is derived from an EMBL/GenBank/DDBJ whole genome shotgun (WGS) entry which is preliminary data.</text>
</comment>
<keyword evidence="5" id="KW-1185">Reference proteome</keyword>
<evidence type="ECO:0000313" key="5">
    <source>
        <dbReference type="Proteomes" id="UP000184550"/>
    </source>
</evidence>
<dbReference type="GO" id="GO:0003841">
    <property type="term" value="F:1-acylglycerol-3-phosphate O-acyltransferase activity"/>
    <property type="evidence" value="ECO:0007669"/>
    <property type="project" value="TreeGrafter"/>
</dbReference>
<feature type="domain" description="Phospholipid/glycerol acyltransferase" evidence="3">
    <location>
        <begin position="64"/>
        <end position="189"/>
    </location>
</feature>
<keyword evidence="2" id="KW-0012">Acyltransferase</keyword>
<dbReference type="AlphaFoldDB" id="A0A7Z9BKZ6"/>
<dbReference type="PANTHER" id="PTHR10434:SF11">
    <property type="entry name" value="1-ACYL-SN-GLYCEROL-3-PHOSPHATE ACYLTRANSFERASE"/>
    <property type="match status" value="1"/>
</dbReference>
<reference evidence="4" key="1">
    <citation type="submission" date="2019-10" db="EMBL/GenBank/DDBJ databases">
        <authorList>
            <consortium name="Genoscope - CEA"/>
            <person name="William W."/>
        </authorList>
    </citation>
    <scope>NUCLEOTIDE SEQUENCE [LARGE SCALE GENOMIC DNA]</scope>
    <source>
        <strain evidence="4">BBR_PRJEB10992</strain>
    </source>
</reference>